<evidence type="ECO:0000256" key="1">
    <source>
        <dbReference type="SAM" id="MobiDB-lite"/>
    </source>
</evidence>
<feature type="compositionally biased region" description="Low complexity" evidence="1">
    <location>
        <begin position="743"/>
        <end position="763"/>
    </location>
</feature>
<keyword evidence="3" id="KW-1185">Reference proteome</keyword>
<reference evidence="2 3" key="1">
    <citation type="journal article" date="2015" name="Sci. Rep.">
        <title>The genome of Leishmania panamensis: insights into genomics of the L. (Viannia) subgenus.</title>
        <authorList>
            <person name="Llanes A."/>
            <person name="Restrepo C.M."/>
            <person name="Vecchio G.D."/>
            <person name="Anguizola F.J."/>
            <person name="Lleonart R."/>
        </authorList>
    </citation>
    <scope>NUCLEOTIDE SEQUENCE [LARGE SCALE GENOMIC DNA]</scope>
    <source>
        <strain evidence="2 3">MHOM/PA/94/PSC-1</strain>
    </source>
</reference>
<dbReference type="GeneID" id="22573628"/>
<dbReference type="AlphaFoldDB" id="A0A088RM53"/>
<dbReference type="EMBL" id="CP009385">
    <property type="protein sequence ID" value="AIN96925.1"/>
    <property type="molecule type" value="Genomic_DNA"/>
</dbReference>
<accession>A0A088RM53</accession>
<evidence type="ECO:0000313" key="2">
    <source>
        <dbReference type="EMBL" id="AIN96925.1"/>
    </source>
</evidence>
<feature type="compositionally biased region" description="Low complexity" evidence="1">
    <location>
        <begin position="48"/>
        <end position="57"/>
    </location>
</feature>
<dbReference type="VEuPathDB" id="TriTrypDB:LPAL13_160009200"/>
<feature type="compositionally biased region" description="Low complexity" evidence="1">
    <location>
        <begin position="371"/>
        <end position="388"/>
    </location>
</feature>
<feature type="region of interest" description="Disordered" evidence="1">
    <location>
        <begin position="149"/>
        <end position="176"/>
    </location>
</feature>
<sequence length="1217" mass="130101">MNFAFPHFTRASTDNAYTQPPQKSLLELVVEAKGRLGLVPQRDAMKRPPSSSPFSHFSESDEEGEGADGGVNGAEARQDAVLTTRTSWVPPTYLLDYFFSGEFLSVFLSLHSISASRPVSMLVPPLLTVRDAQLHPLVEAGLSSILRNAAHSSSRQQRNRGSGDGRGGIWGGRGGRGGGRGGAFAGNLLRGGGEQGYMESHPGAANIGDPSISYWGATEQYQLQGSVLGADEGNVNGAAEPNVSRSAYLFSTDSQRRVDDHAVTQPAQLLLRGLQQIALPALLLGDHVLLSGPRGIGKRTAALLSTGANVLAFTSNADPSAAEETEAPPAPAEGEGEASADRSPAVAEEPACAFPAKAGVKQKEATESTGDAADAHPAPADPAAASSPASPPTPRALIVLSSYSEVLSAAHWLESVFGPAAFALYTFQKDEVALSPLLEVPTAEQPPAALDPGKGAYPSDALGHVGMMPAFSEITNGRRFIGPPLSLPFITDTVSATGAVCAPALLPTDPTQSDSAVLQAEATAPALAELAALVMDAVLPAVASGAAQGSAGERASGGDAKPKRRRHSEDEEESGDDASKQRGEKWSSCTHRRHHRHRSERDELESDTEETRREGRCEKHSSYSSHRHCRHSRHGDHSDRGEEAESQLGRSASGGGRHHRHHRHSEVDGDVRVKDRRPADDKERDSRRRSCHRRSSSHHHHSSSRSHSHLRHGRSDERLPRRWSSRHRHHRSSSHRGRHDEVTSSASFSPCSSPSAVTSPTSSLRCRLSGPPPLMLTNAEAALPLALDDSLAPPTGDELRVLALDTGAPPAVSTEAPVTPFADGAVVEELAMAAERLQEVAEEDPTAERSDMLRQRVPLLITTYQALQTVLGMVQGEASALPPLEHVRVALFANLERALMPPLKESFLHSWWLSLVNALDVECQFVVTADRMGREVRGFLDSTVIPDAGERLVHFDQRDASVWAMMNVQVRAVPVEVPVAASPPNSGNAGRPRISGSDIDAAKVAHLFSIITEHMSSADSHATRDGDVSVFAAHRGRQGARVVVICSARREQALVVTQLQGLLGDHEHDTHAAVVRVTERAELFRTSGAEVLVLTDAQLADPRVARDVQHCTDVDLILHFSLPRPVMTQLEKKEIIDLLAQRGRTILGNSRQFCARRWWSTAAVASAAGVGAASGAPNNALDFVPVKVECQLLMTEHNVHGRAGSCVMGALQEVSDG</sequence>
<proteinExistence type="predicted"/>
<feature type="compositionally biased region" description="Basic residues" evidence="1">
    <location>
        <begin position="721"/>
        <end position="737"/>
    </location>
</feature>
<name>A0A088RM53_LEIPA</name>
<feature type="compositionally biased region" description="Gly residues" evidence="1">
    <location>
        <begin position="162"/>
        <end position="176"/>
    </location>
</feature>
<dbReference type="VEuPathDB" id="TriTrypDB:LPMP_160510"/>
<feature type="compositionally biased region" description="Basic residues" evidence="1">
    <location>
        <begin position="689"/>
        <end position="712"/>
    </location>
</feature>
<evidence type="ECO:0000313" key="3">
    <source>
        <dbReference type="Proteomes" id="UP000063063"/>
    </source>
</evidence>
<gene>
    <name evidence="2" type="ORF">LPMP_160510</name>
</gene>
<feature type="region of interest" description="Disordered" evidence="1">
    <location>
        <begin position="545"/>
        <end position="765"/>
    </location>
</feature>
<feature type="compositionally biased region" description="Basic and acidic residues" evidence="1">
    <location>
        <begin position="665"/>
        <end position="688"/>
    </location>
</feature>
<feature type="compositionally biased region" description="Basic and acidic residues" evidence="1">
    <location>
        <begin position="609"/>
        <end position="621"/>
    </location>
</feature>
<dbReference type="RefSeq" id="XP_010697578.1">
    <property type="nucleotide sequence ID" value="XM_010699276.1"/>
</dbReference>
<feature type="region of interest" description="Disordered" evidence="1">
    <location>
        <begin position="318"/>
        <end position="391"/>
    </location>
</feature>
<feature type="compositionally biased region" description="Basic residues" evidence="1">
    <location>
        <begin position="625"/>
        <end position="634"/>
    </location>
</feature>
<dbReference type="OrthoDB" id="273828at2759"/>
<organism evidence="2 3">
    <name type="scientific">Leishmania panamensis</name>
    <dbReference type="NCBI Taxonomy" id="5679"/>
    <lineage>
        <taxon>Eukaryota</taxon>
        <taxon>Discoba</taxon>
        <taxon>Euglenozoa</taxon>
        <taxon>Kinetoplastea</taxon>
        <taxon>Metakinetoplastina</taxon>
        <taxon>Trypanosomatida</taxon>
        <taxon>Trypanosomatidae</taxon>
        <taxon>Leishmaniinae</taxon>
        <taxon>Leishmania</taxon>
        <taxon>Leishmania guyanensis species complex</taxon>
    </lineage>
</organism>
<dbReference type="Proteomes" id="UP000063063">
    <property type="component" value="Chromosome 16"/>
</dbReference>
<feature type="compositionally biased region" description="Low complexity" evidence="1">
    <location>
        <begin position="545"/>
        <end position="558"/>
    </location>
</feature>
<protein>
    <submittedName>
        <fullName evidence="2">Uncharacterized protein</fullName>
    </submittedName>
</protein>
<dbReference type="KEGG" id="lpan:LPMP_160510"/>
<feature type="region of interest" description="Disordered" evidence="1">
    <location>
        <begin position="40"/>
        <end position="72"/>
    </location>
</feature>
<dbReference type="eggNOG" id="ENOG502RXQX">
    <property type="taxonomic scope" value="Eukaryota"/>
</dbReference>